<keyword evidence="4" id="KW-1185">Reference proteome</keyword>
<evidence type="ECO:0000313" key="3">
    <source>
        <dbReference type="EMBL" id="SOH04025.1"/>
    </source>
</evidence>
<gene>
    <name evidence="2" type="ORF">KsCSTR_07240</name>
    <name evidence="3" type="ORF">KSMBR1_1526</name>
    <name evidence="1" type="ORF">kustd1774</name>
</gene>
<dbReference type="OrthoDB" id="129822at2"/>
<evidence type="ECO:0000313" key="1">
    <source>
        <dbReference type="EMBL" id="CAJ72519.1"/>
    </source>
</evidence>
<reference evidence="1" key="2">
    <citation type="submission" date="2006-01" db="EMBL/GenBank/DDBJ databases">
        <authorList>
            <person name="Genoscope"/>
        </authorList>
    </citation>
    <scope>NUCLEOTIDE SEQUENCE</scope>
</reference>
<dbReference type="EMBL" id="LT934425">
    <property type="protein sequence ID" value="SOH04025.1"/>
    <property type="molecule type" value="Genomic_DNA"/>
</dbReference>
<dbReference type="Proteomes" id="UP000221734">
    <property type="component" value="Chromosome Kuenenia_stuttgartiensis_MBR1"/>
</dbReference>
<reference evidence="2 5" key="5">
    <citation type="submission" date="2020-02" db="EMBL/GenBank/DDBJ databases">
        <title>Newly sequenced genome of strain CSTR1 showed variability in Candidatus Kuenenia stuttgartiensis genomes.</title>
        <authorList>
            <person name="Ding C."/>
            <person name="Adrian L."/>
        </authorList>
    </citation>
    <scope>NUCLEOTIDE SEQUENCE [LARGE SCALE GENOMIC DNA]</scope>
    <source>
        <strain evidence="2 5">CSTR1</strain>
    </source>
</reference>
<reference evidence="3" key="4">
    <citation type="submission" date="2017-10" db="EMBL/GenBank/DDBJ databases">
        <authorList>
            <person name="Banno H."/>
            <person name="Chua N.-H."/>
        </authorList>
    </citation>
    <scope>NUCLEOTIDE SEQUENCE [LARGE SCALE GENOMIC DNA]</scope>
    <source>
        <strain evidence="3">Kuenenia_mbr1_ru-nijmegen</strain>
    </source>
</reference>
<dbReference type="AlphaFoldDB" id="Q1PZL8"/>
<sequence>MITSNLSKEGHPSRIRINKDSEDGKTACILTDSIIMTDNLATVRFIDIEKAIGEIARLDTADRALNVTFGLNKDI</sequence>
<evidence type="ECO:0000313" key="2">
    <source>
        <dbReference type="EMBL" id="QII10103.1"/>
    </source>
</evidence>
<protein>
    <submittedName>
        <fullName evidence="1">Uncharacterized protein</fullName>
    </submittedName>
</protein>
<evidence type="ECO:0000313" key="5">
    <source>
        <dbReference type="Proteomes" id="UP000501926"/>
    </source>
</evidence>
<dbReference type="EMBL" id="CP049055">
    <property type="protein sequence ID" value="QII10103.1"/>
    <property type="molecule type" value="Genomic_DNA"/>
</dbReference>
<dbReference type="EMBL" id="CT573072">
    <property type="protein sequence ID" value="CAJ72519.1"/>
    <property type="molecule type" value="Genomic_DNA"/>
</dbReference>
<name>Q1PZL8_KUEST</name>
<dbReference type="Proteomes" id="UP000501926">
    <property type="component" value="Chromosome"/>
</dbReference>
<dbReference type="KEGG" id="kst:KSMBR1_1526"/>
<evidence type="ECO:0000313" key="4">
    <source>
        <dbReference type="Proteomes" id="UP000221734"/>
    </source>
</evidence>
<proteinExistence type="predicted"/>
<dbReference type="RefSeq" id="WP_099324775.1">
    <property type="nucleotide sequence ID" value="NZ_CP049055.1"/>
</dbReference>
<reference evidence="4" key="3">
    <citation type="submission" date="2017-10" db="EMBL/GenBank/DDBJ databases">
        <authorList>
            <person name="Frank J."/>
        </authorList>
    </citation>
    <scope>NUCLEOTIDE SEQUENCE [LARGE SCALE GENOMIC DNA]</scope>
</reference>
<organism evidence="1">
    <name type="scientific">Kuenenia stuttgartiensis</name>
    <dbReference type="NCBI Taxonomy" id="174633"/>
    <lineage>
        <taxon>Bacteria</taxon>
        <taxon>Pseudomonadati</taxon>
        <taxon>Planctomycetota</taxon>
        <taxon>Candidatus Brocadiia</taxon>
        <taxon>Candidatus Brocadiales</taxon>
        <taxon>Candidatus Brocadiaceae</taxon>
        <taxon>Candidatus Kuenenia</taxon>
    </lineage>
</organism>
<reference evidence="1" key="1">
    <citation type="journal article" date="2006" name="Nature">
        <title>Deciphering the evolution and metabolism of an anammox bacterium from a community genome.</title>
        <authorList>
            <person name="Strous M."/>
            <person name="Pelletier E."/>
            <person name="Mangenot S."/>
            <person name="Rattei T."/>
            <person name="Lehner A."/>
            <person name="Taylor M.W."/>
            <person name="Horn M."/>
            <person name="Daims H."/>
            <person name="Bartol-Mavel D."/>
            <person name="Wincker P."/>
            <person name="Barbe V."/>
            <person name="Fonknechten N."/>
            <person name="Vallenet D."/>
            <person name="Segurens B."/>
            <person name="Schenowitz-Truong C."/>
            <person name="Medigue C."/>
            <person name="Collingro A."/>
            <person name="Snel B."/>
            <person name="Dutilh B.E."/>
            <person name="OpDenCamp H.J.M."/>
            <person name="vanDerDrift C."/>
            <person name="Cirpus I."/>
            <person name="vanDePas-Schoonen K.T."/>
            <person name="Harhangi H.R."/>
            <person name="vanNiftrik L."/>
            <person name="Schmid M."/>
            <person name="Keltjens J."/>
            <person name="vanDeVossenberg J."/>
            <person name="Kartal B."/>
            <person name="Meier H."/>
            <person name="Frishman D."/>
            <person name="Huynen M.A."/>
            <person name="Mewes H."/>
            <person name="Weissenbach J."/>
            <person name="Jetten M.S.M."/>
            <person name="Wagner M."/>
            <person name="LePaslier D."/>
        </authorList>
    </citation>
    <scope>NUCLEOTIDE SEQUENCE</scope>
</reference>
<accession>Q1PZL8</accession>